<evidence type="ECO:0000313" key="3">
    <source>
        <dbReference type="EMBL" id="CCD83200.1"/>
    </source>
</evidence>
<gene>
    <name evidence="2" type="primary">A9L</name>
    <name evidence="3" type="ORF">SQPV_0170</name>
</gene>
<dbReference type="EMBL" id="AH015635">
    <property type="protein sequence ID" value="ABD51451.1"/>
    <property type="molecule type" value="Genomic_DNA"/>
</dbReference>
<dbReference type="GeneID" id="18158421"/>
<keyword evidence="1" id="KW-0812">Transmembrane</keyword>
<accession>Q1HTT5</accession>
<dbReference type="KEGG" id="vg:18158421"/>
<reference evidence="3 4" key="3">
    <citation type="submission" date="2013-10" db="EMBL/GenBank/DDBJ databases">
        <title>The genome of epidemic Squirrel Poxvirus reveals novel virulence genes.</title>
        <authorList>
            <person name="Darby A.C."/>
            <person name="McInnes C.J."/>
            <person name="Kjaer K.H."/>
            <person name="Wood A.R."/>
            <person name="Hughes M."/>
            <person name="Martensen P.M."/>
            <person name="Radford A.D."/>
            <person name="Hall N."/>
            <person name="Chantrey J."/>
        </authorList>
    </citation>
    <scope>NUCLEOTIDE SEQUENCE [LARGE SCALE GENOMIC DNA]</scope>
    <source>
        <strain evidence="3">Red squirrel UK</strain>
    </source>
</reference>
<keyword evidence="4" id="KW-1185">Reference proteome</keyword>
<evidence type="ECO:0000313" key="2">
    <source>
        <dbReference type="EMBL" id="ABD51451.1"/>
    </source>
</evidence>
<name>Q1HTT5_9POXV</name>
<dbReference type="Proteomes" id="UP000144311">
    <property type="component" value="Segment"/>
</dbReference>
<reference evidence="2" key="1">
    <citation type="journal article" date="2006" name="J. Gen. Virol.">
        <title>Genomic characterization of a novel poxvirus contributing to the decline of the red squirrel (Sciurus vulgaris) in the UK.</title>
        <authorList>
            <person name="McInnes C.J."/>
            <person name="Wood A.R."/>
            <person name="Thomas K."/>
            <person name="Sainsbury A.W."/>
            <person name="Gurnell J."/>
            <person name="Dein F.J."/>
            <person name="Nettleton P.F."/>
        </authorList>
    </citation>
    <scope>NUCLEOTIDE SEQUENCE</scope>
    <source>
        <strain evidence="2">1296/99</strain>
    </source>
</reference>
<feature type="transmembrane region" description="Helical" evidence="1">
    <location>
        <begin position="6"/>
        <end position="35"/>
    </location>
</feature>
<dbReference type="EMBL" id="HE601899">
    <property type="protein sequence ID" value="CCD83200.1"/>
    <property type="molecule type" value="Genomic_DNA"/>
</dbReference>
<keyword evidence="1" id="KW-0472">Membrane</keyword>
<reference evidence="3 4" key="2">
    <citation type="submission" date="2011-10" db="EMBL/GenBank/DDBJ databases">
        <authorList>
            <person name="Darby A."/>
        </authorList>
    </citation>
    <scope>NUCLEOTIDE SEQUENCE [LARGE SCALE GENOMIC DNA]</scope>
    <source>
        <strain evidence="3">Red squirrel UK</strain>
    </source>
</reference>
<organism evidence="2">
    <name type="scientific">Squirrelpox virus</name>
    <dbReference type="NCBI Taxonomy" id="240426"/>
    <lineage>
        <taxon>Viruses</taxon>
        <taxon>Varidnaviria</taxon>
        <taxon>Bamfordvirae</taxon>
        <taxon>Nucleocytoviricota</taxon>
        <taxon>Pokkesviricetes</taxon>
        <taxon>Chitovirales</taxon>
        <taxon>Poxviridae</taxon>
        <taxon>Chordopoxvirinae</taxon>
        <taxon>Sciuripoxvirus</taxon>
        <taxon>Sciuripoxvirus squirrelpox</taxon>
    </lineage>
</organism>
<protein>
    <submittedName>
        <fullName evidence="2">A9L</fullName>
    </submittedName>
    <submittedName>
        <fullName evidence="3">Hypothetical pox protein</fullName>
    </submittedName>
</protein>
<evidence type="ECO:0000313" key="4">
    <source>
        <dbReference type="Proteomes" id="UP000144311"/>
    </source>
</evidence>
<sequence length="56" mass="6069">MASEYVLLVLGIVSSAAGIAASCAELTLTVLLPALSRLSDRKRRQREDERLLLISV</sequence>
<keyword evidence="1" id="KW-1133">Transmembrane helix</keyword>
<evidence type="ECO:0000256" key="1">
    <source>
        <dbReference type="SAM" id="Phobius"/>
    </source>
</evidence>
<dbReference type="RefSeq" id="YP_008658442.1">
    <property type="nucleotide sequence ID" value="NC_022563.1"/>
</dbReference>
<proteinExistence type="predicted"/>